<dbReference type="EMBL" id="FPIP01000002">
    <property type="protein sequence ID" value="SFW24290.1"/>
    <property type="molecule type" value="Genomic_DNA"/>
</dbReference>
<dbReference type="RefSeq" id="WP_072299688.1">
    <property type="nucleotide sequence ID" value="NZ_FPIP01000002.1"/>
</dbReference>
<feature type="compositionally biased region" description="Low complexity" evidence="1">
    <location>
        <begin position="114"/>
        <end position="130"/>
    </location>
</feature>
<dbReference type="Proteomes" id="UP000183461">
    <property type="component" value="Unassembled WGS sequence"/>
</dbReference>
<feature type="region of interest" description="Disordered" evidence="1">
    <location>
        <begin position="104"/>
        <end position="132"/>
    </location>
</feature>
<reference evidence="2 3" key="1">
    <citation type="submission" date="2016-11" db="EMBL/GenBank/DDBJ databases">
        <authorList>
            <person name="Jaros S."/>
            <person name="Januszkiewicz K."/>
            <person name="Wedrychowicz H."/>
        </authorList>
    </citation>
    <scope>NUCLEOTIDE SEQUENCE [LARGE SCALE GENOMIC DNA]</scope>
    <source>
        <strain evidence="2 3">YL228</strain>
    </source>
</reference>
<dbReference type="AlphaFoldDB" id="A0A1K1MMA4"/>
<sequence>MEEKKEFDILENTEQSVIDRLSEEFPPDDAEEKEKVFRMSQEKLNKANNTSKFTETDEQTVSGVEVVCKRPLWKKCLSMAAAAAILIGGAAGGFKAYKHFSNTPTISDKENITEEPTTEQTTTEQPTTEPLNNSCPFDFAAHEFSRPDPDSKTAIFVNFGKSEEEGGDGRTGFSLRGGNVIPLEKRQELADFFNSLEWEEADDEPKVLPEFLYTYERFCFYSLSDDDFIILNFDGDQSTVVLTSCKVRLESDYTDENYDPSDKNAMNRMIQYGAVDETIDINDVTKCYKIDYDLIKSKMNEIFGEDFIRSYNEEKSILNREWEIELPFEYYPITLNKEDNDFIYNILRKCKWEKLDDTSSFIEENMQNSISIIDLSCYEDNIRYSFIIMSSSDITFIGYGEWQPNDDGIEEPVYTSSWINKDNINAVQQITDYINSKHSELTKEVPVDLSFIDRVDWLYSALDTKQFDITDDKMQKLKECLGRYDWKMTDDSNYFGYDIGIIGTTDNNNDSITELRIGKAWDGKTMICFAGCEVTDIDGKLAVTNIREPKSESDCLNRFYVCDDENAYSEIEKILSE</sequence>
<accession>A0A1K1MMA4</accession>
<evidence type="ECO:0000313" key="3">
    <source>
        <dbReference type="Proteomes" id="UP000183461"/>
    </source>
</evidence>
<evidence type="ECO:0000256" key="1">
    <source>
        <dbReference type="SAM" id="MobiDB-lite"/>
    </source>
</evidence>
<gene>
    <name evidence="2" type="ORF">SAMN02910280_1339</name>
</gene>
<evidence type="ECO:0000313" key="2">
    <source>
        <dbReference type="EMBL" id="SFW24290.1"/>
    </source>
</evidence>
<organism evidence="2 3">
    <name type="scientific">Ruminococcus flavefaciens</name>
    <dbReference type="NCBI Taxonomy" id="1265"/>
    <lineage>
        <taxon>Bacteria</taxon>
        <taxon>Bacillati</taxon>
        <taxon>Bacillota</taxon>
        <taxon>Clostridia</taxon>
        <taxon>Eubacteriales</taxon>
        <taxon>Oscillospiraceae</taxon>
        <taxon>Ruminococcus</taxon>
    </lineage>
</organism>
<name>A0A1K1MMA4_RUMFL</name>
<proteinExistence type="predicted"/>
<protein>
    <submittedName>
        <fullName evidence="2">Uncharacterized protein</fullName>
    </submittedName>
</protein>